<proteinExistence type="predicted"/>
<sequence>MSKVQKYSKFSIFASFEGEALSDVLTLYGVDDKGDIGCYLGCTVFKLKLKSGFSKLFIISSAAEIISHAIKYESVTKNPKKWIDHCDFQLIVDDKSAVDYNYINLKFHHFHEPQAPFIRRIVSNMFMNGLSPGIIGYSTDSSKKSLAPDIEVFMKKSLGVAVFQLEKPELDCIVDCVEIDSSDLPEFPVSIGDSVLMYGSGFNVYSPEYFSMAVDKGYISQIIGHGESYLCNMNITGASQCYPIWKEEDDSLIGIKLPVFVNHKNMYTYSFILSIRCLINSLTYGSITIPEFINDRFSVISQSIVMIRAGGHYGTGVIIHPAGYVLTNRHVVENDQENIVVNEEFNAKVFCCSKGLYDLALIKMMPTKRGNQPSKPLPPFKILIPYTGRPKIDLKDEYYTTGYGMWSIIQAPAFCKGYLRKLVMHTDNQGNYRCQFVAHSCDLYDGSSGGPLINSIGQVVGINFQNIKYNYFEEKKTKTIIYSKLGFAISHEVFSEIYTILFNEGLTEEEKQEFIQGHYCMSYQGKPLLN</sequence>
<name>A0AAD1U1U1_EUPCR</name>
<dbReference type="PANTHER" id="PTHR21004">
    <property type="entry name" value="SERINE PROTEASE-RELATED"/>
    <property type="match status" value="1"/>
</dbReference>
<dbReference type="GO" id="GO:0016485">
    <property type="term" value="P:protein processing"/>
    <property type="evidence" value="ECO:0007669"/>
    <property type="project" value="InterPro"/>
</dbReference>
<dbReference type="SUPFAM" id="SSF50494">
    <property type="entry name" value="Trypsin-like serine proteases"/>
    <property type="match status" value="1"/>
</dbReference>
<evidence type="ECO:0000313" key="2">
    <source>
        <dbReference type="Proteomes" id="UP001295684"/>
    </source>
</evidence>
<reference evidence="1" key="1">
    <citation type="submission" date="2023-07" db="EMBL/GenBank/DDBJ databases">
        <authorList>
            <consortium name="AG Swart"/>
            <person name="Singh M."/>
            <person name="Singh A."/>
            <person name="Seah K."/>
            <person name="Emmerich C."/>
        </authorList>
    </citation>
    <scope>NUCLEOTIDE SEQUENCE</scope>
    <source>
        <strain evidence="1">DP1</strain>
    </source>
</reference>
<dbReference type="InterPro" id="IPR039245">
    <property type="entry name" value="TYSND1/DEG15"/>
</dbReference>
<evidence type="ECO:0008006" key="3">
    <source>
        <dbReference type="Google" id="ProtNLM"/>
    </source>
</evidence>
<dbReference type="EMBL" id="CAMPGE010001684">
    <property type="protein sequence ID" value="CAI2360486.1"/>
    <property type="molecule type" value="Genomic_DNA"/>
</dbReference>
<dbReference type="GO" id="GO:0005777">
    <property type="term" value="C:peroxisome"/>
    <property type="evidence" value="ECO:0007669"/>
    <property type="project" value="InterPro"/>
</dbReference>
<dbReference type="GO" id="GO:0004252">
    <property type="term" value="F:serine-type endopeptidase activity"/>
    <property type="evidence" value="ECO:0007669"/>
    <property type="project" value="InterPro"/>
</dbReference>
<accession>A0AAD1U1U1</accession>
<comment type="caution">
    <text evidence="1">The sequence shown here is derived from an EMBL/GenBank/DDBJ whole genome shotgun (WGS) entry which is preliminary data.</text>
</comment>
<protein>
    <recommendedName>
        <fullName evidence="3">Peroxisomal leader peptide-processing protease</fullName>
    </recommendedName>
</protein>
<dbReference type="Gene3D" id="2.40.10.10">
    <property type="entry name" value="Trypsin-like serine proteases"/>
    <property type="match status" value="2"/>
</dbReference>
<dbReference type="InterPro" id="IPR009003">
    <property type="entry name" value="Peptidase_S1_PA"/>
</dbReference>
<dbReference type="AlphaFoldDB" id="A0AAD1U1U1"/>
<dbReference type="InterPro" id="IPR043504">
    <property type="entry name" value="Peptidase_S1_PA_chymotrypsin"/>
</dbReference>
<gene>
    <name evidence="1" type="ORF">ECRASSUSDP1_LOCUS1790</name>
</gene>
<dbReference type="Pfam" id="PF13365">
    <property type="entry name" value="Trypsin_2"/>
    <property type="match status" value="1"/>
</dbReference>
<dbReference type="PANTHER" id="PTHR21004:SF0">
    <property type="entry name" value="PEROXISOMAL LEADER PEPTIDE-PROCESSING PROTEASE"/>
    <property type="match status" value="1"/>
</dbReference>
<evidence type="ECO:0000313" key="1">
    <source>
        <dbReference type="EMBL" id="CAI2360486.1"/>
    </source>
</evidence>
<keyword evidence="2" id="KW-1185">Reference proteome</keyword>
<dbReference type="Proteomes" id="UP001295684">
    <property type="component" value="Unassembled WGS sequence"/>
</dbReference>
<organism evidence="1 2">
    <name type="scientific">Euplotes crassus</name>
    <dbReference type="NCBI Taxonomy" id="5936"/>
    <lineage>
        <taxon>Eukaryota</taxon>
        <taxon>Sar</taxon>
        <taxon>Alveolata</taxon>
        <taxon>Ciliophora</taxon>
        <taxon>Intramacronucleata</taxon>
        <taxon>Spirotrichea</taxon>
        <taxon>Hypotrichia</taxon>
        <taxon>Euplotida</taxon>
        <taxon>Euplotidae</taxon>
        <taxon>Moneuplotes</taxon>
    </lineage>
</organism>